<evidence type="ECO:0000313" key="3">
    <source>
        <dbReference type="Proteomes" id="UP000295134"/>
    </source>
</evidence>
<feature type="transmembrane region" description="Helical" evidence="1">
    <location>
        <begin position="23"/>
        <end position="43"/>
    </location>
</feature>
<proteinExistence type="predicted"/>
<protein>
    <submittedName>
        <fullName evidence="2">Uncharacterized protein</fullName>
    </submittedName>
</protein>
<keyword evidence="1" id="KW-0812">Transmembrane</keyword>
<keyword evidence="1" id="KW-0472">Membrane</keyword>
<dbReference type="EMBL" id="CP038613">
    <property type="protein sequence ID" value="QBY44449.1"/>
    <property type="molecule type" value="Genomic_DNA"/>
</dbReference>
<organism evidence="2 3">
    <name type="scientific">Arsenophonus nasoniae</name>
    <name type="common">son-killer infecting Nasonia vitripennis</name>
    <dbReference type="NCBI Taxonomy" id="638"/>
    <lineage>
        <taxon>Bacteria</taxon>
        <taxon>Pseudomonadati</taxon>
        <taxon>Pseudomonadota</taxon>
        <taxon>Gammaproteobacteria</taxon>
        <taxon>Enterobacterales</taxon>
        <taxon>Morganellaceae</taxon>
        <taxon>Arsenophonus</taxon>
    </lineage>
</organism>
<gene>
    <name evidence="2" type="ORF">ArsFIN_30350</name>
</gene>
<sequence>MNQLKQQELRYVLNSDSFARKDAIKIIPTVLIIALATLVLLLAR</sequence>
<accession>A0A4P7KVZ4</accession>
<name>A0A4P7KVZ4_9GAMM</name>
<dbReference type="AlphaFoldDB" id="A0A4P7KVZ4"/>
<dbReference type="Proteomes" id="UP000295134">
    <property type="component" value="Chromosome"/>
</dbReference>
<keyword evidence="1" id="KW-1133">Transmembrane helix</keyword>
<evidence type="ECO:0000313" key="2">
    <source>
        <dbReference type="EMBL" id="QBY44449.1"/>
    </source>
</evidence>
<evidence type="ECO:0000256" key="1">
    <source>
        <dbReference type="SAM" id="Phobius"/>
    </source>
</evidence>
<dbReference type="KEGG" id="ans:ArsFIN_30350"/>
<reference evidence="2 3" key="1">
    <citation type="submission" date="2019-03" db="EMBL/GenBank/DDBJ databases">
        <title>Long-read sequencing reveals hyperdense prophage content in a complex bacterial symbiont genome.</title>
        <authorList>
            <person name="Frost C.L."/>
            <person name="Siozios S."/>
            <person name="Nadal-Jimenez P."/>
            <person name="Brockhurst M.A."/>
            <person name="King K.C."/>
            <person name="Darby A.C."/>
            <person name="Hurst G.D.D."/>
        </authorList>
    </citation>
    <scope>NUCLEOTIDE SEQUENCE [LARGE SCALE GENOMIC DNA]</scope>
    <source>
        <strain evidence="2 3">FIN</strain>
    </source>
</reference>